<dbReference type="GO" id="GO:0008270">
    <property type="term" value="F:zinc ion binding"/>
    <property type="evidence" value="ECO:0007669"/>
    <property type="project" value="UniProtKB-KW"/>
</dbReference>
<name>A0AAV0WQD5_9HEMI</name>
<dbReference type="Pfam" id="PF10551">
    <property type="entry name" value="MULE"/>
    <property type="match status" value="1"/>
</dbReference>
<dbReference type="InterPro" id="IPR018289">
    <property type="entry name" value="MULE_transposase_dom"/>
</dbReference>
<evidence type="ECO:0000259" key="5">
    <source>
        <dbReference type="PROSITE" id="PS50600"/>
    </source>
</evidence>
<dbReference type="PROSITE" id="PS50600">
    <property type="entry name" value="ULP_PROTEASE"/>
    <property type="match status" value="1"/>
</dbReference>
<reference evidence="7 8" key="1">
    <citation type="submission" date="2023-01" db="EMBL/GenBank/DDBJ databases">
        <authorList>
            <person name="Whitehead M."/>
        </authorList>
    </citation>
    <scope>NUCLEOTIDE SEQUENCE [LARGE SCALE GENOMIC DNA]</scope>
</reference>
<keyword evidence="2" id="KW-0645">Protease</keyword>
<sequence length="1091" mass="127087">MAFKNKVLLTSLNNLPFEEYRRLLTNVNNEDYCTSPPVKPAPGDVILYHNSSKPMDWKSDQFRWREYGRKKIPKADPYLQCIYYKSFVVDKKFTKMAYSLLSDGKFASTTIVHYFGSTDGIIETPHGNTNLKPENDNFRPHVMTAKSQLQCQKDNLVGPPKQLYRKQVTLVDAHPAQEPVMAPRNYKQCANTVAVERQRRMLSSDDVFGLYILHEEVPNFIQNMQLIPNFVVVLMTKNMAEVFTTISHLPEVVLHYDTTFNIGDFYLSILIFKHPLFESKPVIPLAYLMHHTKKYEVHKVFFETVLLRCNALGYKGLKIVTDREAAIIKAIKTVLPDIKLFYCWNHLQRDVGFWLKKKSNSEQSDEIIYKNNIWDLLDSESETEFCQKLQQMSSVWSAEFLNYFNKHLKIDLLSSGKWILQHPNVNIYEDRSGITNNPSESFNAVLKRLFTSEVKAQICAISIYQLCLHYEKEIIRGLSKLGEYKLSDKYCIEFYIPPKDSVYQKPSVNLDQVPYCFKNKEINQAISDEERDYSIFSLAKLLVIQNRVKHLPELQCFAVRGESDDYLVKLFSEKNDTCTCRLKKKCHHIKAVRMSINYMDIEQDRAKLHTLLRKSRGFITGRKKIPKNVAVVDAADDSELFHAEKDTIKSFMIPTATKSDSVKRRFIQKPQDNEITPTKICRTHSTPKRYNNDNIIDTTQFSSICSNVVDTEIPKEKPIIISDGGHTFFKTHTDVPSFSINNKLHDTQQDTFEMKYNKLQTFKVCGRYVNKKHLEPLYHTKDSVKDSTELYLYGTVIGVYLSILCHEENNTDKSVTFFTCDDMILSHYNESETANMTMLKVGMREFLTYRVPEYDIVLLPVCKFNHCYLIVVFTKLYNIMFLDSNLNSVNRDDIKFTIKLFKLYYNFFGKDFDEKRFTIYGPKVFQQFNGYDCGVYACLFGETIIKKNNNHHQYHLQCNLPVYKNIIKNKILDYMRKDTEPPIAYKFDKTKLKMFPYKCSVNISTQMTCYALPGNTDPMDYLTNIANNYWTDISYCDKSGCPDPQNQNQDPSTTIEWVYCKTGHHWFHIQCMGLDVCDITENSYICPSCRA</sequence>
<accession>A0AAV0WQD5</accession>
<dbReference type="InterPro" id="IPR013083">
    <property type="entry name" value="Znf_RING/FYVE/PHD"/>
</dbReference>
<keyword evidence="8" id="KW-1185">Reference proteome</keyword>
<proteinExistence type="inferred from homology"/>
<evidence type="ECO:0000256" key="2">
    <source>
        <dbReference type="ARBA" id="ARBA00022670"/>
    </source>
</evidence>
<keyword evidence="4" id="KW-0863">Zinc-finger</keyword>
<evidence type="ECO:0000256" key="1">
    <source>
        <dbReference type="ARBA" id="ARBA00005234"/>
    </source>
</evidence>
<dbReference type="InterPro" id="IPR003653">
    <property type="entry name" value="Peptidase_C48_C"/>
</dbReference>
<dbReference type="AlphaFoldDB" id="A0AAV0WQD5"/>
<dbReference type="Proteomes" id="UP001160148">
    <property type="component" value="Unassembled WGS sequence"/>
</dbReference>
<evidence type="ECO:0008006" key="9">
    <source>
        <dbReference type="Google" id="ProtNLM"/>
    </source>
</evidence>
<dbReference type="InterPro" id="IPR038765">
    <property type="entry name" value="Papain-like_cys_pep_sf"/>
</dbReference>
<dbReference type="InterPro" id="IPR011011">
    <property type="entry name" value="Znf_FYVE_PHD"/>
</dbReference>
<evidence type="ECO:0000313" key="7">
    <source>
        <dbReference type="EMBL" id="CAI6357943.1"/>
    </source>
</evidence>
<protein>
    <recommendedName>
        <fullName evidence="9">SWIM-type domain-containing protein</fullName>
    </recommendedName>
</protein>
<organism evidence="7 8">
    <name type="scientific">Macrosiphum euphorbiae</name>
    <name type="common">potato aphid</name>
    <dbReference type="NCBI Taxonomy" id="13131"/>
    <lineage>
        <taxon>Eukaryota</taxon>
        <taxon>Metazoa</taxon>
        <taxon>Ecdysozoa</taxon>
        <taxon>Arthropoda</taxon>
        <taxon>Hexapoda</taxon>
        <taxon>Insecta</taxon>
        <taxon>Pterygota</taxon>
        <taxon>Neoptera</taxon>
        <taxon>Paraneoptera</taxon>
        <taxon>Hemiptera</taxon>
        <taxon>Sternorrhyncha</taxon>
        <taxon>Aphidomorpha</taxon>
        <taxon>Aphidoidea</taxon>
        <taxon>Aphididae</taxon>
        <taxon>Macrosiphini</taxon>
        <taxon>Macrosiphum</taxon>
    </lineage>
</organism>
<feature type="domain" description="SWIM-type" evidence="6">
    <location>
        <begin position="566"/>
        <end position="597"/>
    </location>
</feature>
<evidence type="ECO:0000256" key="4">
    <source>
        <dbReference type="PROSITE-ProRule" id="PRU00325"/>
    </source>
</evidence>
<comment type="similarity">
    <text evidence="1">Belongs to the peptidase C48 family.</text>
</comment>
<dbReference type="EMBL" id="CARXXK010000002">
    <property type="protein sequence ID" value="CAI6357943.1"/>
    <property type="molecule type" value="Genomic_DNA"/>
</dbReference>
<evidence type="ECO:0000313" key="8">
    <source>
        <dbReference type="Proteomes" id="UP001160148"/>
    </source>
</evidence>
<keyword evidence="3" id="KW-0378">Hydrolase</keyword>
<keyword evidence="4" id="KW-0862">Zinc</keyword>
<gene>
    <name evidence="7" type="ORF">MEUPH1_LOCUS13513</name>
</gene>
<dbReference type="Gene3D" id="3.40.395.10">
    <property type="entry name" value="Adenoviral Proteinase, Chain A"/>
    <property type="match status" value="1"/>
</dbReference>
<keyword evidence="4" id="KW-0479">Metal-binding</keyword>
<dbReference type="GO" id="GO:0006508">
    <property type="term" value="P:proteolysis"/>
    <property type="evidence" value="ECO:0007669"/>
    <property type="project" value="UniProtKB-KW"/>
</dbReference>
<comment type="caution">
    <text evidence="7">The sequence shown here is derived from an EMBL/GenBank/DDBJ whole genome shotgun (WGS) entry which is preliminary data.</text>
</comment>
<dbReference type="Gene3D" id="3.30.40.10">
    <property type="entry name" value="Zinc/RING finger domain, C3HC4 (zinc finger)"/>
    <property type="match status" value="1"/>
</dbReference>
<feature type="domain" description="Ubiquitin-like protease family profile" evidence="5">
    <location>
        <begin position="767"/>
        <end position="944"/>
    </location>
</feature>
<dbReference type="InterPro" id="IPR007527">
    <property type="entry name" value="Znf_SWIM"/>
</dbReference>
<dbReference type="PROSITE" id="PS50966">
    <property type="entry name" value="ZF_SWIM"/>
    <property type="match status" value="1"/>
</dbReference>
<evidence type="ECO:0000256" key="3">
    <source>
        <dbReference type="ARBA" id="ARBA00022801"/>
    </source>
</evidence>
<dbReference type="Pfam" id="PF02902">
    <property type="entry name" value="Peptidase_C48"/>
    <property type="match status" value="1"/>
</dbReference>
<evidence type="ECO:0000259" key="6">
    <source>
        <dbReference type="PROSITE" id="PS50966"/>
    </source>
</evidence>
<dbReference type="GO" id="GO:0008234">
    <property type="term" value="F:cysteine-type peptidase activity"/>
    <property type="evidence" value="ECO:0007669"/>
    <property type="project" value="InterPro"/>
</dbReference>
<dbReference type="SUPFAM" id="SSF54001">
    <property type="entry name" value="Cysteine proteinases"/>
    <property type="match status" value="1"/>
</dbReference>
<dbReference type="SUPFAM" id="SSF57903">
    <property type="entry name" value="FYVE/PHD zinc finger"/>
    <property type="match status" value="1"/>
</dbReference>